<evidence type="ECO:0000256" key="4">
    <source>
        <dbReference type="ARBA" id="ARBA00022490"/>
    </source>
</evidence>
<evidence type="ECO:0000313" key="12">
    <source>
        <dbReference type="EMBL" id="PRQ44126.1"/>
    </source>
</evidence>
<evidence type="ECO:0000256" key="5">
    <source>
        <dbReference type="ARBA" id="ARBA00022664"/>
    </source>
</evidence>
<feature type="region of interest" description="Disordered" evidence="11">
    <location>
        <begin position="299"/>
        <end position="337"/>
    </location>
</feature>
<evidence type="ECO:0000256" key="8">
    <source>
        <dbReference type="ARBA" id="ARBA00023242"/>
    </source>
</evidence>
<evidence type="ECO:0000256" key="3">
    <source>
        <dbReference type="ARBA" id="ARBA00010362"/>
    </source>
</evidence>
<dbReference type="Pfam" id="PF15264">
    <property type="entry name" value="TSSC4"/>
    <property type="match status" value="1"/>
</dbReference>
<organism evidence="12 13">
    <name type="scientific">Rosa chinensis</name>
    <name type="common">China rose</name>
    <dbReference type="NCBI Taxonomy" id="74649"/>
    <lineage>
        <taxon>Eukaryota</taxon>
        <taxon>Viridiplantae</taxon>
        <taxon>Streptophyta</taxon>
        <taxon>Embryophyta</taxon>
        <taxon>Tracheophyta</taxon>
        <taxon>Spermatophyta</taxon>
        <taxon>Magnoliopsida</taxon>
        <taxon>eudicotyledons</taxon>
        <taxon>Gunneridae</taxon>
        <taxon>Pentapetalae</taxon>
        <taxon>rosids</taxon>
        <taxon>fabids</taxon>
        <taxon>Rosales</taxon>
        <taxon>Rosaceae</taxon>
        <taxon>Rosoideae</taxon>
        <taxon>Rosoideae incertae sedis</taxon>
        <taxon>Rosa</taxon>
    </lineage>
</organism>
<keyword evidence="7" id="KW-0508">mRNA splicing</keyword>
<comment type="similarity">
    <text evidence="3">Belongs to the TSSC4 family.</text>
</comment>
<sequence>MQDSFSFRVGKTFDSLPGSWSLGDEKIDRRECNRNNESPEPESELHRYHTYSTDDFCNELENGLLEFFDDKFLVQEEERGWFGQSFESKANPKTKPDDYEEEQWEIKTSIGLDLTLDSEDEEDGYDKLAVGMEDSVDRPDMNEYVNDDDETDSDEVPNLLKGFSGDPLEIGIKSLLKRTSIDDQLVSSTVEKRVRFRDEEEHEGSKDRWAAAVPDYIRNPSRYTHYMFDSSSDMDDKSNEQAYLNFRMQFSRLMKSDTMEAEEVACIAVSKPVALVQRKISTDASKELAPCRIRPIAFPDTDDCEMEEDEPVTGSSSGPEEPACGELSPANFVQTPA</sequence>
<dbReference type="GO" id="GO:0005681">
    <property type="term" value="C:spliceosomal complex"/>
    <property type="evidence" value="ECO:0007669"/>
    <property type="project" value="UniProtKB-KW"/>
</dbReference>
<name>A0A2P6RCI0_ROSCH</name>
<dbReference type="STRING" id="74649.A0A2P6RCI0"/>
<dbReference type="EMBL" id="PDCK01000041">
    <property type="protein sequence ID" value="PRQ44126.1"/>
    <property type="molecule type" value="Genomic_DNA"/>
</dbReference>
<evidence type="ECO:0000256" key="6">
    <source>
        <dbReference type="ARBA" id="ARBA00022728"/>
    </source>
</evidence>
<dbReference type="Proteomes" id="UP000238479">
    <property type="component" value="Chromosome 3"/>
</dbReference>
<keyword evidence="13" id="KW-1185">Reference proteome</keyword>
<evidence type="ECO:0000313" key="13">
    <source>
        <dbReference type="Proteomes" id="UP000238479"/>
    </source>
</evidence>
<dbReference type="GO" id="GO:0008380">
    <property type="term" value="P:RNA splicing"/>
    <property type="evidence" value="ECO:0007669"/>
    <property type="project" value="UniProtKB-KW"/>
</dbReference>
<comment type="function">
    <text evidence="10">Protein associated with the U5 snRNP, during its maturation and its post-splicing recycling and which is required for spliceosomal tri-snRNP complex assembly in the nucleus. Has a molecular sequestering activity and transiently hinders SNRNP200 binding sites for constitutive splicing factors that intervene later during the assembly of the spliceosome and splicing. Together with its molecular sequestering activity, may also function as a molecular adapter and placeholder, coordinating the assembly of the U5 snRNP and its association with the U4/U6 di-snRNP.</text>
</comment>
<comment type="caution">
    <text evidence="12">The sequence shown here is derived from an EMBL/GenBank/DDBJ whole genome shotgun (WGS) entry which is preliminary data.</text>
</comment>
<dbReference type="GO" id="GO:0006397">
    <property type="term" value="P:mRNA processing"/>
    <property type="evidence" value="ECO:0007669"/>
    <property type="project" value="UniProtKB-KW"/>
</dbReference>
<keyword evidence="4" id="KW-0963">Cytoplasm</keyword>
<feature type="region of interest" description="Disordered" evidence="11">
    <location>
        <begin position="18"/>
        <end position="46"/>
    </location>
</feature>
<gene>
    <name evidence="12" type="ORF">RchiOBHm_Chr3g0475791</name>
</gene>
<evidence type="ECO:0000256" key="1">
    <source>
        <dbReference type="ARBA" id="ARBA00004123"/>
    </source>
</evidence>
<dbReference type="PANTHER" id="PTHR13445:SF3">
    <property type="entry name" value="U5 SMALL NUCLEAR RIBONUCLEOPROTEIN TSSC4"/>
    <property type="match status" value="1"/>
</dbReference>
<evidence type="ECO:0000256" key="2">
    <source>
        <dbReference type="ARBA" id="ARBA00004496"/>
    </source>
</evidence>
<dbReference type="OrthoDB" id="10406282at2759"/>
<proteinExistence type="inferred from homology"/>
<dbReference type="Gramene" id="PRQ44126">
    <property type="protein sequence ID" value="PRQ44126"/>
    <property type="gene ID" value="RchiOBHm_Chr3g0475791"/>
</dbReference>
<evidence type="ECO:0000256" key="11">
    <source>
        <dbReference type="SAM" id="MobiDB-lite"/>
    </source>
</evidence>
<dbReference type="PANTHER" id="PTHR13445">
    <property type="entry name" value="TUMOR SUPPRESSING SUBTRANSFERABLE CANDIDATE 4 TSSC4"/>
    <property type="match status" value="1"/>
</dbReference>
<reference evidence="12 13" key="1">
    <citation type="journal article" date="2018" name="Nat. Genet.">
        <title>The Rosa genome provides new insights in the design of modern roses.</title>
        <authorList>
            <person name="Bendahmane M."/>
        </authorList>
    </citation>
    <scope>NUCLEOTIDE SEQUENCE [LARGE SCALE GENOMIC DNA]</scope>
    <source>
        <strain evidence="13">cv. Old Blush</strain>
    </source>
</reference>
<feature type="compositionally biased region" description="Acidic residues" evidence="11">
    <location>
        <begin position="300"/>
        <end position="311"/>
    </location>
</feature>
<evidence type="ECO:0000256" key="7">
    <source>
        <dbReference type="ARBA" id="ARBA00023187"/>
    </source>
</evidence>
<dbReference type="GO" id="GO:0005737">
    <property type="term" value="C:cytoplasm"/>
    <property type="evidence" value="ECO:0007669"/>
    <property type="project" value="UniProtKB-SubCell"/>
</dbReference>
<dbReference type="AlphaFoldDB" id="A0A2P6RCI0"/>
<feature type="compositionally biased region" description="Basic and acidic residues" evidence="11">
    <location>
        <begin position="23"/>
        <end position="34"/>
    </location>
</feature>
<evidence type="ECO:0000256" key="9">
    <source>
        <dbReference type="ARBA" id="ARBA00035304"/>
    </source>
</evidence>
<protein>
    <recommendedName>
        <fullName evidence="9">U5 small nuclear ribonucleoprotein TSSC4</fullName>
    </recommendedName>
</protein>
<dbReference type="InterPro" id="IPR029338">
    <property type="entry name" value="TSSC4"/>
</dbReference>
<evidence type="ECO:0000256" key="10">
    <source>
        <dbReference type="ARBA" id="ARBA00045970"/>
    </source>
</evidence>
<accession>A0A2P6RCI0</accession>
<keyword evidence="8" id="KW-0539">Nucleus</keyword>
<keyword evidence="5" id="KW-0507">mRNA processing</keyword>
<comment type="subcellular location">
    <subcellularLocation>
        <location evidence="2">Cytoplasm</location>
    </subcellularLocation>
    <subcellularLocation>
        <location evidence="1">Nucleus</location>
    </subcellularLocation>
</comment>
<keyword evidence="6" id="KW-0747">Spliceosome</keyword>